<evidence type="ECO:0000313" key="1">
    <source>
        <dbReference type="Proteomes" id="UP000000437"/>
    </source>
</evidence>
<accession>A0AC58G311</accession>
<proteinExistence type="predicted"/>
<evidence type="ECO:0000313" key="2">
    <source>
        <dbReference type="RefSeq" id="XP_073764105.1"/>
    </source>
</evidence>
<gene>
    <name evidence="2" type="primary">LOC108179133</name>
</gene>
<dbReference type="Proteomes" id="UP000000437">
    <property type="component" value="Chromosome 1"/>
</dbReference>
<sequence length="426" mass="47088">MKIIWTFTLLMIPGVVSSMSVIGYSGGGVMITCKYDRGFETYPKYFCKEQWISPCSELIRTEINSEEKWVQSRRFSLIDNTTAAFLTVTIRDLTEQDSGTYYCGVETYGPDLGTKVNLEVITAGPRIGTVRGYSGGHVIINSSYEIQHKNSQKHVCKTGENHCLSLININAAAEWKDSGRFSIHDDRSADLLRVFIRELNVQDSGEYRIIVRESEDYSFFSEFELVVTDDVPNITSSSSSLPSSSYISTLQTPLSTTVSENSTLTSQFNTITESSLIIPLVLVLLLLIIAALLLLFLYKKHQTKAGGDSTSQTAHGNTEAVSNIGCDYEEIKDTHKQLPRSPSESSSAVYATAQLPTNPSDSCIYSTVQEASGDSQICISSAEDMNYSVVNFHKTPDCPDSVSLRNHQECCEYYSECAAVNPHLTA</sequence>
<reference evidence="2" key="1">
    <citation type="submission" date="2025-08" db="UniProtKB">
        <authorList>
            <consortium name="RefSeq"/>
        </authorList>
    </citation>
    <scope>IDENTIFICATION</scope>
    <source>
        <strain evidence="2">Tuebingen</strain>
        <tissue evidence="2">Fibroblasts and whole tissue</tissue>
    </source>
</reference>
<name>A0AC58G311_DANRE</name>
<organism evidence="1 2">
    <name type="scientific">Danio rerio</name>
    <name type="common">Zebrafish</name>
    <name type="synonym">Brachydanio rerio</name>
    <dbReference type="NCBI Taxonomy" id="7955"/>
    <lineage>
        <taxon>Eukaryota</taxon>
        <taxon>Metazoa</taxon>
        <taxon>Chordata</taxon>
        <taxon>Craniata</taxon>
        <taxon>Vertebrata</taxon>
        <taxon>Euteleostomi</taxon>
        <taxon>Actinopterygii</taxon>
        <taxon>Neopterygii</taxon>
        <taxon>Teleostei</taxon>
        <taxon>Ostariophysi</taxon>
        <taxon>Cypriniformes</taxon>
        <taxon>Danionidae</taxon>
        <taxon>Danioninae</taxon>
        <taxon>Danio</taxon>
    </lineage>
</organism>
<protein>
    <submittedName>
        <fullName evidence="2">Uncharacterized protein isoform X1</fullName>
    </submittedName>
</protein>
<keyword evidence="1" id="KW-1185">Reference proteome</keyword>
<dbReference type="RefSeq" id="XP_073764105.1">
    <property type="nucleotide sequence ID" value="XM_073908004.1"/>
</dbReference>